<keyword evidence="3 5" id="KW-1133">Transmembrane helix</keyword>
<keyword evidence="2 5" id="KW-0812">Transmembrane</keyword>
<proteinExistence type="predicted"/>
<evidence type="ECO:0000256" key="1">
    <source>
        <dbReference type="ARBA" id="ARBA00004141"/>
    </source>
</evidence>
<evidence type="ECO:0000256" key="5">
    <source>
        <dbReference type="SAM" id="Phobius"/>
    </source>
</evidence>
<comment type="caution">
    <text evidence="6">The sequence shown here is derived from an EMBL/GenBank/DDBJ whole genome shotgun (WGS) entry which is preliminary data.</text>
</comment>
<feature type="transmembrane region" description="Helical" evidence="5">
    <location>
        <begin position="206"/>
        <end position="223"/>
    </location>
</feature>
<protein>
    <recommendedName>
        <fullName evidence="8">Flippase</fullName>
    </recommendedName>
</protein>
<evidence type="ECO:0000313" key="7">
    <source>
        <dbReference type="Proteomes" id="UP000321830"/>
    </source>
</evidence>
<reference evidence="6 7" key="1">
    <citation type="submission" date="2019-07" db="EMBL/GenBank/DDBJ databases">
        <title>Whole genome shotgun sequence of Enterococcus villorum NBRC 100699.</title>
        <authorList>
            <person name="Hosoyama A."/>
            <person name="Uohara A."/>
            <person name="Ohji S."/>
            <person name="Ichikawa N."/>
        </authorList>
    </citation>
    <scope>NUCLEOTIDE SEQUENCE [LARGE SCALE GENOMIC DNA]</scope>
    <source>
        <strain evidence="6 7">NBRC 100699</strain>
    </source>
</reference>
<dbReference type="Pfam" id="PF01943">
    <property type="entry name" value="Polysacc_synt"/>
    <property type="match status" value="1"/>
</dbReference>
<accession>A0A511J437</accession>
<organism evidence="6 7">
    <name type="scientific">Enterococcus villorum</name>
    <dbReference type="NCBI Taxonomy" id="112904"/>
    <lineage>
        <taxon>Bacteria</taxon>
        <taxon>Bacillati</taxon>
        <taxon>Bacillota</taxon>
        <taxon>Bacilli</taxon>
        <taxon>Lactobacillales</taxon>
        <taxon>Enterococcaceae</taxon>
        <taxon>Enterococcus</taxon>
    </lineage>
</organism>
<dbReference type="PANTHER" id="PTHR43424">
    <property type="entry name" value="LOCUS PUTATIVE PROTEIN 1-RELATED"/>
    <property type="match status" value="1"/>
</dbReference>
<gene>
    <name evidence="6" type="ORF">EVI01_21140</name>
</gene>
<feature type="transmembrane region" description="Helical" evidence="5">
    <location>
        <begin position="140"/>
        <end position="158"/>
    </location>
</feature>
<evidence type="ECO:0000313" key="6">
    <source>
        <dbReference type="EMBL" id="GEL92777.1"/>
    </source>
</evidence>
<dbReference type="PANTHER" id="PTHR43424:SF1">
    <property type="entry name" value="LOCUS PUTATIVE PROTEIN 1-RELATED"/>
    <property type="match status" value="1"/>
</dbReference>
<dbReference type="GO" id="GO:0016020">
    <property type="term" value="C:membrane"/>
    <property type="evidence" value="ECO:0007669"/>
    <property type="project" value="UniProtKB-SubCell"/>
</dbReference>
<feature type="transmembrane region" description="Helical" evidence="5">
    <location>
        <begin position="12"/>
        <end position="34"/>
    </location>
</feature>
<evidence type="ECO:0000256" key="2">
    <source>
        <dbReference type="ARBA" id="ARBA00022692"/>
    </source>
</evidence>
<feature type="transmembrane region" description="Helical" evidence="5">
    <location>
        <begin position="110"/>
        <end position="133"/>
    </location>
</feature>
<feature type="transmembrane region" description="Helical" evidence="5">
    <location>
        <begin position="164"/>
        <end position="186"/>
    </location>
</feature>
<dbReference type="RefSeq" id="WP_010752249.1">
    <property type="nucleotide sequence ID" value="NZ_BJWF01000033.1"/>
</dbReference>
<evidence type="ECO:0008006" key="8">
    <source>
        <dbReference type="Google" id="ProtNLM"/>
    </source>
</evidence>
<sequence>MKKVFSNFLYQSLYQLMKIIIPIVTIPIVSRVLGPEGVGIYNYTYSIVSYFVLFSGLGITLYGSREIARARENKEQLSQVFWEIFNLKALLVFINLLVFLILSNHLKYSFYFYLQTLSVVSVLFDVSWFYMGIEDFKRTMLANIASQITVFLLILLLIKKETDLAKYVFIQSLSFILPQIYPLMYLRKYIFFKKTKFKNVLGRIKYAVNYFIPQIAIIFYTTLNKTLLGVFVNPTAVGYYTSSLTMNLVFTTLITSFDTVMLPRMSNMYQKNKVKC</sequence>
<dbReference type="AlphaFoldDB" id="A0A511J437"/>
<dbReference type="InterPro" id="IPR052556">
    <property type="entry name" value="PolySynth_Transporter"/>
</dbReference>
<comment type="subcellular location">
    <subcellularLocation>
        <location evidence="1">Membrane</location>
        <topology evidence="1">Multi-pass membrane protein</topology>
    </subcellularLocation>
</comment>
<keyword evidence="4 5" id="KW-0472">Membrane</keyword>
<dbReference type="Proteomes" id="UP000321830">
    <property type="component" value="Unassembled WGS sequence"/>
</dbReference>
<feature type="transmembrane region" description="Helical" evidence="5">
    <location>
        <begin position="40"/>
        <end position="63"/>
    </location>
</feature>
<dbReference type="EMBL" id="BJWF01000033">
    <property type="protein sequence ID" value="GEL92777.1"/>
    <property type="molecule type" value="Genomic_DNA"/>
</dbReference>
<dbReference type="InterPro" id="IPR002797">
    <property type="entry name" value="Polysacc_synth"/>
</dbReference>
<evidence type="ECO:0000256" key="3">
    <source>
        <dbReference type="ARBA" id="ARBA00022989"/>
    </source>
</evidence>
<feature type="transmembrane region" description="Helical" evidence="5">
    <location>
        <begin position="243"/>
        <end position="263"/>
    </location>
</feature>
<feature type="transmembrane region" description="Helical" evidence="5">
    <location>
        <begin position="84"/>
        <end position="104"/>
    </location>
</feature>
<evidence type="ECO:0000256" key="4">
    <source>
        <dbReference type="ARBA" id="ARBA00023136"/>
    </source>
</evidence>
<name>A0A511J437_9ENTE</name>